<dbReference type="AlphaFoldDB" id="A0A5K3F8J5"/>
<name>A0A5K3F8J5_MESCO</name>
<reference evidence="1" key="1">
    <citation type="submission" date="2019-11" db="UniProtKB">
        <authorList>
            <consortium name="WormBaseParasite"/>
        </authorList>
    </citation>
    <scope>IDENTIFICATION</scope>
</reference>
<evidence type="ECO:0000313" key="1">
    <source>
        <dbReference type="WBParaSite" id="MCU_005829-RA"/>
    </source>
</evidence>
<proteinExistence type="predicted"/>
<dbReference type="WBParaSite" id="MCU_005829-RA">
    <property type="protein sequence ID" value="MCU_005829-RA"/>
    <property type="gene ID" value="MCU_005829"/>
</dbReference>
<protein>
    <submittedName>
        <fullName evidence="1">Uncharacterized protein</fullName>
    </submittedName>
</protein>
<accession>A0A5K3F8J5</accession>
<organism evidence="1">
    <name type="scientific">Mesocestoides corti</name>
    <name type="common">Flatworm</name>
    <dbReference type="NCBI Taxonomy" id="53468"/>
    <lineage>
        <taxon>Eukaryota</taxon>
        <taxon>Metazoa</taxon>
        <taxon>Spiralia</taxon>
        <taxon>Lophotrochozoa</taxon>
        <taxon>Platyhelminthes</taxon>
        <taxon>Cestoda</taxon>
        <taxon>Eucestoda</taxon>
        <taxon>Cyclophyllidea</taxon>
        <taxon>Mesocestoididae</taxon>
        <taxon>Mesocestoides</taxon>
    </lineage>
</organism>
<sequence>MDRLMSPDFCHPISPPSLYSPCNPAPNEFFQKFPVSVPCCFSYVCLDCVSRADSEPATSGSGTSVSLESSIHHTQQSTEGSAFLDRGSVTSAIRPTHAGLACSLSSYFLPHSRLPQDTLMGLRATPTLLTAIHFFPLL</sequence>